<accession>A0A6C0HJT2</accession>
<proteinExistence type="predicted"/>
<feature type="region of interest" description="Disordered" evidence="1">
    <location>
        <begin position="250"/>
        <end position="293"/>
    </location>
</feature>
<feature type="region of interest" description="Disordered" evidence="1">
    <location>
        <begin position="192"/>
        <end position="231"/>
    </location>
</feature>
<feature type="compositionally biased region" description="Pro residues" evidence="1">
    <location>
        <begin position="203"/>
        <end position="216"/>
    </location>
</feature>
<name>A0A6C0HJT2_9ZZZZ</name>
<feature type="compositionally biased region" description="Basic residues" evidence="1">
    <location>
        <begin position="254"/>
        <end position="264"/>
    </location>
</feature>
<organism evidence="2">
    <name type="scientific">viral metagenome</name>
    <dbReference type="NCBI Taxonomy" id="1070528"/>
    <lineage>
        <taxon>unclassified sequences</taxon>
        <taxon>metagenomes</taxon>
        <taxon>organismal metagenomes</taxon>
    </lineage>
</organism>
<evidence type="ECO:0000313" key="2">
    <source>
        <dbReference type="EMBL" id="QHT80376.1"/>
    </source>
</evidence>
<protein>
    <submittedName>
        <fullName evidence="2">Uncharacterized protein</fullName>
    </submittedName>
</protein>
<dbReference type="AlphaFoldDB" id="A0A6C0HJT2"/>
<dbReference type="EMBL" id="MN739968">
    <property type="protein sequence ID" value="QHT80376.1"/>
    <property type="molecule type" value="Genomic_DNA"/>
</dbReference>
<feature type="compositionally biased region" description="Basic residues" evidence="1">
    <location>
        <begin position="217"/>
        <end position="228"/>
    </location>
</feature>
<sequence>MHLKEANIHEVELVESFKVCPHIRGFQSLEGRIPDKQETIGGYCTAWSMFFTELALANPALSSKEIVEIVFKKGGELLGGQYMKDIIEGYSNHISDKLDKYYSILFNQPMTTVDIQCRWDNATPEEKNKIITEFYFIRNLEMAIIVGKRTIPQKIAYLKDQMKKSYNKQHPDQLKVISKKLDILEKMEQLEGVKTPDSSFEPSPGPTPPPTPPSPKPKTKTATKKSTPKVKVVTQKIKVCPEGQYLNPVTNRCNKIKVPTRKREKKDPSSTSTRKKIENSMVNDDGTEKLIDY</sequence>
<evidence type="ECO:0000256" key="1">
    <source>
        <dbReference type="SAM" id="MobiDB-lite"/>
    </source>
</evidence>
<reference evidence="2" key="1">
    <citation type="journal article" date="2020" name="Nature">
        <title>Giant virus diversity and host interactions through global metagenomics.</title>
        <authorList>
            <person name="Schulz F."/>
            <person name="Roux S."/>
            <person name="Paez-Espino D."/>
            <person name="Jungbluth S."/>
            <person name="Walsh D.A."/>
            <person name="Denef V.J."/>
            <person name="McMahon K.D."/>
            <person name="Konstantinidis K.T."/>
            <person name="Eloe-Fadrosh E.A."/>
            <person name="Kyrpides N.C."/>
            <person name="Woyke T."/>
        </authorList>
    </citation>
    <scope>NUCLEOTIDE SEQUENCE</scope>
    <source>
        <strain evidence="2">GVMAG-M-3300023184-120</strain>
    </source>
</reference>